<evidence type="ECO:0000259" key="9">
    <source>
        <dbReference type="PROSITE" id="PS50867"/>
    </source>
</evidence>
<evidence type="ECO:0000256" key="1">
    <source>
        <dbReference type="ARBA" id="ARBA00004286"/>
    </source>
</evidence>
<dbReference type="InterPro" id="IPR046341">
    <property type="entry name" value="SET_dom_sf"/>
</dbReference>
<keyword evidence="2" id="KW-0158">Chromosome</keyword>
<dbReference type="AlphaFoldDB" id="A0A2A9NMS1"/>
<dbReference type="Gene3D" id="2.170.270.10">
    <property type="entry name" value="SET domain"/>
    <property type="match status" value="1"/>
</dbReference>
<dbReference type="InterPro" id="IPR003616">
    <property type="entry name" value="Post-SET_dom"/>
</dbReference>
<dbReference type="SUPFAM" id="SSF82199">
    <property type="entry name" value="SET domain"/>
    <property type="match status" value="1"/>
</dbReference>
<dbReference type="GO" id="GO:0005634">
    <property type="term" value="C:nucleus"/>
    <property type="evidence" value="ECO:0007669"/>
    <property type="project" value="InterPro"/>
</dbReference>
<dbReference type="InterPro" id="IPR001214">
    <property type="entry name" value="SET_dom"/>
</dbReference>
<dbReference type="GO" id="GO:0032259">
    <property type="term" value="P:methylation"/>
    <property type="evidence" value="ECO:0007669"/>
    <property type="project" value="UniProtKB-KW"/>
</dbReference>
<dbReference type="EMBL" id="KZ302024">
    <property type="protein sequence ID" value="PFH49621.1"/>
    <property type="molecule type" value="Genomic_DNA"/>
</dbReference>
<dbReference type="PANTHER" id="PTHR46223">
    <property type="entry name" value="HISTONE-LYSINE N-METHYLTRANSFERASE SUV39H"/>
    <property type="match status" value="1"/>
</dbReference>
<feature type="domain" description="SET" evidence="8">
    <location>
        <begin position="196"/>
        <end position="323"/>
    </location>
</feature>
<sequence length="364" mass="41731">MYHLVRAIKNWKMDLEIAGFTILTWHAYRQGLLNSRPRYCSAKDLPHSLQDYVNEMPEWTRCCPDMRTIFTAAIQENTAFDEPEAPPIKVENTIDAELTPPWEFHYSNQMWHSEKVPPPEYKNLVSCNCIGRCDPKSGDCACAQRQREALEDQNADFAYDNRGRLKVDGYPIFECNDLCGCDDDCRNRVVQHGRTCAISIKKTELKGWGVFAEQKKIYKGAFIGIYAGELLTEEEGEERGVNYDKFGRTYLFDIDFHHLHKDSPDWTSKYTVDAYHAGNNHSCDPNCFLNPCYINDGNIDKPLLAVFAARDIEAGEELCFSYSGDVDEQDDDDDNDDTLDQDRNGLIYSECHCGALNCKGRLFR</sequence>
<evidence type="ECO:0000256" key="7">
    <source>
        <dbReference type="ARBA" id="ARBA00022833"/>
    </source>
</evidence>
<evidence type="ECO:0000259" key="10">
    <source>
        <dbReference type="PROSITE" id="PS50868"/>
    </source>
</evidence>
<protein>
    <recommendedName>
        <fullName evidence="13">SET domain-containing protein</fullName>
    </recommendedName>
</protein>
<name>A0A2A9NMS1_9AGAR</name>
<dbReference type="InterPro" id="IPR050973">
    <property type="entry name" value="H3K9_Histone-Lys_N-MTase"/>
</dbReference>
<keyword evidence="4" id="KW-0808">Transferase</keyword>
<evidence type="ECO:0000256" key="4">
    <source>
        <dbReference type="ARBA" id="ARBA00022679"/>
    </source>
</evidence>
<evidence type="ECO:0000259" key="8">
    <source>
        <dbReference type="PROSITE" id="PS50280"/>
    </source>
</evidence>
<evidence type="ECO:0000256" key="3">
    <source>
        <dbReference type="ARBA" id="ARBA00022603"/>
    </source>
</evidence>
<proteinExistence type="predicted"/>
<keyword evidence="12" id="KW-1185">Reference proteome</keyword>
<dbReference type="PANTHER" id="PTHR46223:SF4">
    <property type="entry name" value="HISTONE-LYSINE N-METHYLTRANSFERASE-RELATED"/>
    <property type="match status" value="1"/>
</dbReference>
<evidence type="ECO:0008006" key="13">
    <source>
        <dbReference type="Google" id="ProtNLM"/>
    </source>
</evidence>
<keyword evidence="7" id="KW-0862">Zinc</keyword>
<dbReference type="OrthoDB" id="308383at2759"/>
<reference evidence="11 12" key="1">
    <citation type="submission" date="2014-02" db="EMBL/GenBank/DDBJ databases">
        <title>Transposable element dynamics among asymbiotic and ectomycorrhizal Amanita fungi.</title>
        <authorList>
            <consortium name="DOE Joint Genome Institute"/>
            <person name="Hess J."/>
            <person name="Skrede I."/>
            <person name="Wolfe B."/>
            <person name="LaButti K."/>
            <person name="Ohm R.A."/>
            <person name="Grigoriev I.V."/>
            <person name="Pringle A."/>
        </authorList>
    </citation>
    <scope>NUCLEOTIDE SEQUENCE [LARGE SCALE GENOMIC DNA]</scope>
    <source>
        <strain evidence="11 12">SKay4041</strain>
    </source>
</reference>
<dbReference type="SMART" id="SM00317">
    <property type="entry name" value="SET"/>
    <property type="match status" value="1"/>
</dbReference>
<dbReference type="PROSITE" id="PS50280">
    <property type="entry name" value="SET"/>
    <property type="match status" value="1"/>
</dbReference>
<comment type="subcellular location">
    <subcellularLocation>
        <location evidence="1">Chromosome</location>
    </subcellularLocation>
</comment>
<dbReference type="GO" id="GO:0005694">
    <property type="term" value="C:chromosome"/>
    <property type="evidence" value="ECO:0007669"/>
    <property type="project" value="UniProtKB-SubCell"/>
</dbReference>
<evidence type="ECO:0000313" key="11">
    <source>
        <dbReference type="EMBL" id="PFH49621.1"/>
    </source>
</evidence>
<dbReference type="InterPro" id="IPR007728">
    <property type="entry name" value="Pre-SET_dom"/>
</dbReference>
<dbReference type="PROSITE" id="PS50867">
    <property type="entry name" value="PRE_SET"/>
    <property type="match status" value="1"/>
</dbReference>
<keyword evidence="5" id="KW-0949">S-adenosyl-L-methionine</keyword>
<gene>
    <name evidence="11" type="ORF">AMATHDRAFT_76114</name>
</gene>
<dbReference type="GO" id="GO:0046974">
    <property type="term" value="F:histone H3K9 methyltransferase activity"/>
    <property type="evidence" value="ECO:0007669"/>
    <property type="project" value="TreeGrafter"/>
</dbReference>
<feature type="domain" description="Pre-SET" evidence="9">
    <location>
        <begin position="125"/>
        <end position="193"/>
    </location>
</feature>
<dbReference type="STRING" id="703135.A0A2A9NMS1"/>
<organism evidence="11 12">
    <name type="scientific">Amanita thiersii Skay4041</name>
    <dbReference type="NCBI Taxonomy" id="703135"/>
    <lineage>
        <taxon>Eukaryota</taxon>
        <taxon>Fungi</taxon>
        <taxon>Dikarya</taxon>
        <taxon>Basidiomycota</taxon>
        <taxon>Agaricomycotina</taxon>
        <taxon>Agaricomycetes</taxon>
        <taxon>Agaricomycetidae</taxon>
        <taxon>Agaricales</taxon>
        <taxon>Pluteineae</taxon>
        <taxon>Amanitaceae</taxon>
        <taxon>Amanita</taxon>
    </lineage>
</organism>
<feature type="domain" description="Post-SET" evidence="10">
    <location>
        <begin position="347"/>
        <end position="363"/>
    </location>
</feature>
<evidence type="ECO:0000256" key="5">
    <source>
        <dbReference type="ARBA" id="ARBA00022691"/>
    </source>
</evidence>
<dbReference type="Pfam" id="PF05033">
    <property type="entry name" value="Pre-SET"/>
    <property type="match status" value="1"/>
</dbReference>
<keyword evidence="6" id="KW-0479">Metal-binding</keyword>
<dbReference type="PROSITE" id="PS50868">
    <property type="entry name" value="POST_SET"/>
    <property type="match status" value="1"/>
</dbReference>
<dbReference type="GO" id="GO:0008270">
    <property type="term" value="F:zinc ion binding"/>
    <property type="evidence" value="ECO:0007669"/>
    <property type="project" value="InterPro"/>
</dbReference>
<evidence type="ECO:0000313" key="12">
    <source>
        <dbReference type="Proteomes" id="UP000242287"/>
    </source>
</evidence>
<dbReference type="Proteomes" id="UP000242287">
    <property type="component" value="Unassembled WGS sequence"/>
</dbReference>
<evidence type="ECO:0000256" key="6">
    <source>
        <dbReference type="ARBA" id="ARBA00022723"/>
    </source>
</evidence>
<keyword evidence="3" id="KW-0489">Methyltransferase</keyword>
<evidence type="ECO:0000256" key="2">
    <source>
        <dbReference type="ARBA" id="ARBA00022454"/>
    </source>
</evidence>
<accession>A0A2A9NMS1</accession>
<dbReference type="Pfam" id="PF00856">
    <property type="entry name" value="SET"/>
    <property type="match status" value="1"/>
</dbReference>
<dbReference type="SMART" id="SM00468">
    <property type="entry name" value="PreSET"/>
    <property type="match status" value="1"/>
</dbReference>